<dbReference type="Pfam" id="PF00145">
    <property type="entry name" value="DNA_methylase"/>
    <property type="match status" value="1"/>
</dbReference>
<evidence type="ECO:0000256" key="6">
    <source>
        <dbReference type="SAM" id="MobiDB-lite"/>
    </source>
</evidence>
<reference evidence="7 8" key="1">
    <citation type="journal article" date="2015" name="Genome Biol. Evol.">
        <title>Comparative Genomics of a Bacterivorous Green Alga Reveals Evolutionary Causalities and Consequences of Phago-Mixotrophic Mode of Nutrition.</title>
        <authorList>
            <person name="Burns J.A."/>
            <person name="Paasch A."/>
            <person name="Narechania A."/>
            <person name="Kim E."/>
        </authorList>
    </citation>
    <scope>NUCLEOTIDE SEQUENCE [LARGE SCALE GENOMIC DNA]</scope>
    <source>
        <strain evidence="7 8">PLY_AMNH</strain>
    </source>
</reference>
<comment type="caution">
    <text evidence="7">The sequence shown here is derived from an EMBL/GenBank/DDBJ whole genome shotgun (WGS) entry which is preliminary data.</text>
</comment>
<dbReference type="GO" id="GO:0008168">
    <property type="term" value="F:methyltransferase activity"/>
    <property type="evidence" value="ECO:0007669"/>
    <property type="project" value="UniProtKB-KW"/>
</dbReference>
<dbReference type="GO" id="GO:0032259">
    <property type="term" value="P:methylation"/>
    <property type="evidence" value="ECO:0007669"/>
    <property type="project" value="UniProtKB-KW"/>
</dbReference>
<dbReference type="PANTHER" id="PTHR46098">
    <property type="entry name" value="TRNA (CYTOSINE(38)-C(5))-METHYLTRANSFERASE"/>
    <property type="match status" value="1"/>
</dbReference>
<dbReference type="PANTHER" id="PTHR46098:SF1">
    <property type="entry name" value="TRNA (CYTOSINE(38)-C(5))-METHYLTRANSFERASE"/>
    <property type="match status" value="1"/>
</dbReference>
<dbReference type="NCBIfam" id="TIGR00675">
    <property type="entry name" value="dcm"/>
    <property type="match status" value="1"/>
</dbReference>
<sequence>MAPSSLDEPQEVKPAGATVLGKRVAEETTDRPPLPRCPSETGQYGVAVGCLAVPYSLLRTVQGLLMPTRWLRAGAGGRQVTPLSLEMGGGKGVAALHLSPPGAAALNAYAAGSTANSTAATAEVPPELAVLIADGSIKWMRGLRPGSSACLPEGRKDPADAGAAAAAAAGGAPTFIELFAGIGGFRIGLCALGWKPVFASELGVEERATYTANCGPEAHPVEGDITCIDTESIPPHDLLTGGFCCQSFSRMGEQAGFDDARGELFFEIVRVLRHHKPRALLLENVANVLDHDEGRSLKLILRELRSAGYCVSYQVINASLLLAQHRQRVYFVGIRSDLKRECELFRCALGRSPPAVASYCRNPNVPHTAAMDPLNGGL</sequence>
<evidence type="ECO:0000256" key="2">
    <source>
        <dbReference type="ARBA" id="ARBA00022679"/>
    </source>
</evidence>
<comment type="similarity">
    <text evidence="4 5">Belongs to the class I-like SAM-binding methyltransferase superfamily. C5-methyltransferase family.</text>
</comment>
<dbReference type="InterPro" id="IPR050750">
    <property type="entry name" value="C5-MTase"/>
</dbReference>
<proteinExistence type="inferred from homology"/>
<dbReference type="EMBL" id="LGRX02008811">
    <property type="protein sequence ID" value="KAK3272738.1"/>
    <property type="molecule type" value="Genomic_DNA"/>
</dbReference>
<dbReference type="PRINTS" id="PR00105">
    <property type="entry name" value="C5METTRFRASE"/>
</dbReference>
<keyword evidence="8" id="KW-1185">Reference proteome</keyword>
<evidence type="ECO:0000256" key="1">
    <source>
        <dbReference type="ARBA" id="ARBA00022603"/>
    </source>
</evidence>
<gene>
    <name evidence="7" type="ORF">CYMTET_18980</name>
</gene>
<evidence type="ECO:0000256" key="4">
    <source>
        <dbReference type="PROSITE-ProRule" id="PRU01016"/>
    </source>
</evidence>
<name>A0AAE0G7M0_9CHLO</name>
<dbReference type="InterPro" id="IPR001525">
    <property type="entry name" value="C5_MeTfrase"/>
</dbReference>
<accession>A0AAE0G7M0</accession>
<organism evidence="7 8">
    <name type="scientific">Cymbomonas tetramitiformis</name>
    <dbReference type="NCBI Taxonomy" id="36881"/>
    <lineage>
        <taxon>Eukaryota</taxon>
        <taxon>Viridiplantae</taxon>
        <taxon>Chlorophyta</taxon>
        <taxon>Pyramimonadophyceae</taxon>
        <taxon>Pyramimonadales</taxon>
        <taxon>Pyramimonadaceae</taxon>
        <taxon>Cymbomonas</taxon>
    </lineage>
</organism>
<evidence type="ECO:0008006" key="9">
    <source>
        <dbReference type="Google" id="ProtNLM"/>
    </source>
</evidence>
<evidence type="ECO:0000256" key="3">
    <source>
        <dbReference type="ARBA" id="ARBA00022691"/>
    </source>
</evidence>
<feature type="active site" evidence="4">
    <location>
        <position position="245"/>
    </location>
</feature>
<protein>
    <recommendedName>
        <fullName evidence="9">DNA (cytosine-5-)-methyltransferase</fullName>
    </recommendedName>
</protein>
<evidence type="ECO:0000313" key="7">
    <source>
        <dbReference type="EMBL" id="KAK3272738.1"/>
    </source>
</evidence>
<keyword evidence="1 4" id="KW-0489">Methyltransferase</keyword>
<dbReference type="Proteomes" id="UP001190700">
    <property type="component" value="Unassembled WGS sequence"/>
</dbReference>
<dbReference type="InterPro" id="IPR029063">
    <property type="entry name" value="SAM-dependent_MTases_sf"/>
</dbReference>
<evidence type="ECO:0000256" key="5">
    <source>
        <dbReference type="RuleBase" id="RU000416"/>
    </source>
</evidence>
<dbReference type="Gene3D" id="3.40.50.150">
    <property type="entry name" value="Vaccinia Virus protein VP39"/>
    <property type="match status" value="1"/>
</dbReference>
<keyword evidence="2 4" id="KW-0808">Transferase</keyword>
<dbReference type="PROSITE" id="PS51679">
    <property type="entry name" value="SAM_MT_C5"/>
    <property type="match status" value="1"/>
</dbReference>
<feature type="region of interest" description="Disordered" evidence="6">
    <location>
        <begin position="1"/>
        <end position="39"/>
    </location>
</feature>
<keyword evidence="3 4" id="KW-0949">S-adenosyl-L-methionine</keyword>
<evidence type="ECO:0000313" key="8">
    <source>
        <dbReference type="Proteomes" id="UP001190700"/>
    </source>
</evidence>
<dbReference type="AlphaFoldDB" id="A0AAE0G7M0"/>
<dbReference type="SUPFAM" id="SSF53335">
    <property type="entry name" value="S-adenosyl-L-methionine-dependent methyltransferases"/>
    <property type="match status" value="1"/>
</dbReference>